<dbReference type="PANTHER" id="PTHR31490:SF88">
    <property type="entry name" value="BETA-XYLANASE"/>
    <property type="match status" value="1"/>
</dbReference>
<evidence type="ECO:0000256" key="10">
    <source>
        <dbReference type="SAM" id="SignalP"/>
    </source>
</evidence>
<dbReference type="EMBL" id="LKMD01000105">
    <property type="protein sequence ID" value="PIA92927.1"/>
    <property type="molecule type" value="Genomic_DNA"/>
</dbReference>
<dbReference type="OrthoDB" id="3055998at2759"/>
<evidence type="ECO:0000256" key="5">
    <source>
        <dbReference type="ARBA" id="ARBA00022801"/>
    </source>
</evidence>
<feature type="domain" description="GH10" evidence="11">
    <location>
        <begin position="22"/>
        <end position="328"/>
    </location>
</feature>
<keyword evidence="7 9" id="KW-0326">Glycosidase</keyword>
<dbReference type="PRINTS" id="PR00134">
    <property type="entry name" value="GLHYDRLASE10"/>
</dbReference>
<feature type="chain" id="PRO_5013949025" description="Beta-xylanase" evidence="10">
    <location>
        <begin position="20"/>
        <end position="346"/>
    </location>
</feature>
<evidence type="ECO:0000313" key="14">
    <source>
        <dbReference type="Proteomes" id="UP000230605"/>
    </source>
</evidence>
<organism evidence="12 14">
    <name type="scientific">Cercospora beticola</name>
    <name type="common">Sugarbeet leaf spot fungus</name>
    <dbReference type="NCBI Taxonomy" id="122368"/>
    <lineage>
        <taxon>Eukaryota</taxon>
        <taxon>Fungi</taxon>
        <taxon>Dikarya</taxon>
        <taxon>Ascomycota</taxon>
        <taxon>Pezizomycotina</taxon>
        <taxon>Dothideomycetes</taxon>
        <taxon>Dothideomycetidae</taxon>
        <taxon>Mycosphaerellales</taxon>
        <taxon>Mycosphaerellaceae</taxon>
        <taxon>Cercospora</taxon>
    </lineage>
</organism>
<evidence type="ECO:0000259" key="11">
    <source>
        <dbReference type="PROSITE" id="PS51760"/>
    </source>
</evidence>
<reference evidence="12 14" key="1">
    <citation type="submission" date="2015-10" db="EMBL/GenBank/DDBJ databases">
        <title>The cercosporin biosynthetic gene cluster was horizontally transferred to several fungal lineages and shown to be expanded in Cercospora beticola based on microsynteny with recipient genomes.</title>
        <authorList>
            <person name="De Jonge R."/>
            <person name="Ebert M.K."/>
            <person name="Suttle J.C."/>
            <person name="Jurick Ii W.M."/>
            <person name="Secor G.A."/>
            <person name="Thomma B.P."/>
            <person name="Van De Peer Y."/>
            <person name="Bolton M.D."/>
        </authorList>
    </citation>
    <scope>NUCLEOTIDE SEQUENCE [LARGE SCALE GENOMIC DNA]</scope>
    <source>
        <strain evidence="12 14">09-40</strain>
    </source>
</reference>
<dbReference type="Proteomes" id="UP001302367">
    <property type="component" value="Chromosome 4"/>
</dbReference>
<evidence type="ECO:0000313" key="13">
    <source>
        <dbReference type="EMBL" id="WPB02460.1"/>
    </source>
</evidence>
<sequence length="346" mass="38231">MKTTEISVALLGVLGQALQVPCTGTTTLKYESERNGILIGSGAINPAYLNDPKFAAVLSREFKSISPENELKWTFVNPYEGYYNWTGLDRLVRYAHDHDMVIKGHGLISNCCNPDHILNITEPEVLHAALTSHFEAVMHRYADSMNRWDVVSEALEPMGGGLQANFFYNISGPGYIADAFRIARAADPKAKLFLNENLVETYANKRQELYDLVSGLVAEGVPIDGIALQMHITEVAPEPGVITSMVRSYNELGLEVSIAELDVHTLNSTLQAEIYGAVMRESLAAGIIDISFWGFTDKHLYTWLPGAKPLIFNETYYPKAAYYATHAALADFNSRVESDLVSHPAP</sequence>
<dbReference type="AlphaFoldDB" id="A0A2G5HK32"/>
<dbReference type="SMART" id="SM00633">
    <property type="entry name" value="Glyco_10"/>
    <property type="match status" value="1"/>
</dbReference>
<comment type="similarity">
    <text evidence="2 9">Belongs to the glycosyl hydrolase 10 (cellulase F) family.</text>
</comment>
<dbReference type="PANTHER" id="PTHR31490">
    <property type="entry name" value="GLYCOSYL HYDROLASE"/>
    <property type="match status" value="1"/>
</dbReference>
<evidence type="ECO:0000256" key="7">
    <source>
        <dbReference type="ARBA" id="ARBA00023295"/>
    </source>
</evidence>
<evidence type="ECO:0000256" key="1">
    <source>
        <dbReference type="ARBA" id="ARBA00000681"/>
    </source>
</evidence>
<dbReference type="PROSITE" id="PS51760">
    <property type="entry name" value="GH10_2"/>
    <property type="match status" value="1"/>
</dbReference>
<evidence type="ECO:0000256" key="3">
    <source>
        <dbReference type="ARBA" id="ARBA00022651"/>
    </source>
</evidence>
<keyword evidence="5 9" id="KW-0378">Hydrolase</keyword>
<dbReference type="InterPro" id="IPR001000">
    <property type="entry name" value="GH10_dom"/>
</dbReference>
<accession>A0A2G5HK32</accession>
<dbReference type="Proteomes" id="UP000230605">
    <property type="component" value="Chromosome 4"/>
</dbReference>
<reference evidence="13 15" key="2">
    <citation type="submission" date="2023-09" db="EMBL/GenBank/DDBJ databases">
        <title>Complete-Gapless Cercospora beticola genome.</title>
        <authorList>
            <person name="Wyatt N.A."/>
            <person name="Spanner R.E."/>
            <person name="Bolton M.D."/>
        </authorList>
    </citation>
    <scope>NUCLEOTIDE SEQUENCE [LARGE SCALE GENOMIC DNA]</scope>
    <source>
        <strain evidence="13">Cb09-40</strain>
    </source>
</reference>
<keyword evidence="4 10" id="KW-0732">Signal</keyword>
<keyword evidence="15" id="KW-1185">Reference proteome</keyword>
<evidence type="ECO:0000313" key="15">
    <source>
        <dbReference type="Proteomes" id="UP001302367"/>
    </source>
</evidence>
<dbReference type="GO" id="GO:0045493">
    <property type="term" value="P:xylan catabolic process"/>
    <property type="evidence" value="ECO:0007669"/>
    <property type="project" value="UniProtKB-KW"/>
</dbReference>
<evidence type="ECO:0000256" key="6">
    <source>
        <dbReference type="ARBA" id="ARBA00023277"/>
    </source>
</evidence>
<dbReference type="SUPFAM" id="SSF51445">
    <property type="entry name" value="(Trans)glycosidases"/>
    <property type="match status" value="1"/>
</dbReference>
<dbReference type="Gene3D" id="3.20.20.80">
    <property type="entry name" value="Glycosidases"/>
    <property type="match status" value="1"/>
</dbReference>
<proteinExistence type="inferred from homology"/>
<dbReference type="Pfam" id="PF00331">
    <property type="entry name" value="Glyco_hydro_10"/>
    <property type="match status" value="1"/>
</dbReference>
<evidence type="ECO:0000256" key="8">
    <source>
        <dbReference type="ARBA" id="ARBA00023326"/>
    </source>
</evidence>
<gene>
    <name evidence="12" type="ORF">CB0940_05149</name>
    <name evidence="13" type="ORF">RHO25_007096</name>
</gene>
<evidence type="ECO:0000256" key="4">
    <source>
        <dbReference type="ARBA" id="ARBA00022729"/>
    </source>
</evidence>
<dbReference type="EMBL" id="CP134187">
    <property type="protein sequence ID" value="WPB02460.1"/>
    <property type="molecule type" value="Genomic_DNA"/>
</dbReference>
<name>A0A2G5HK32_CERBT</name>
<feature type="signal peptide" evidence="10">
    <location>
        <begin position="1"/>
        <end position="19"/>
    </location>
</feature>
<evidence type="ECO:0000313" key="12">
    <source>
        <dbReference type="EMBL" id="PIA92927.1"/>
    </source>
</evidence>
<dbReference type="GO" id="GO:0031176">
    <property type="term" value="F:endo-1,4-beta-xylanase activity"/>
    <property type="evidence" value="ECO:0007669"/>
    <property type="project" value="UniProtKB-EC"/>
</dbReference>
<keyword evidence="6 9" id="KW-0119">Carbohydrate metabolism</keyword>
<keyword evidence="8 9" id="KW-0624">Polysaccharide degradation</keyword>
<dbReference type="InterPro" id="IPR044846">
    <property type="entry name" value="GH10"/>
</dbReference>
<evidence type="ECO:0000256" key="2">
    <source>
        <dbReference type="ARBA" id="ARBA00007495"/>
    </source>
</evidence>
<dbReference type="InterPro" id="IPR017853">
    <property type="entry name" value="GH"/>
</dbReference>
<dbReference type="EC" id="3.2.1.8" evidence="9"/>
<comment type="catalytic activity">
    <reaction evidence="1 9">
        <text>Endohydrolysis of (1-&gt;4)-beta-D-xylosidic linkages in xylans.</text>
        <dbReference type="EC" id="3.2.1.8"/>
    </reaction>
</comment>
<protein>
    <recommendedName>
        <fullName evidence="9">Beta-xylanase</fullName>
        <ecNumber evidence="9">3.2.1.8</ecNumber>
    </recommendedName>
</protein>
<evidence type="ECO:0000256" key="9">
    <source>
        <dbReference type="RuleBase" id="RU361174"/>
    </source>
</evidence>
<keyword evidence="3 12" id="KW-0858">Xylan degradation</keyword>